<proteinExistence type="predicted"/>
<gene>
    <name evidence="1" type="ORF">KUV50_09840</name>
</gene>
<organism evidence="1 2">
    <name type="scientific">Membranihabitans marinus</name>
    <dbReference type="NCBI Taxonomy" id="1227546"/>
    <lineage>
        <taxon>Bacteria</taxon>
        <taxon>Pseudomonadati</taxon>
        <taxon>Bacteroidota</taxon>
        <taxon>Saprospiria</taxon>
        <taxon>Saprospirales</taxon>
        <taxon>Saprospiraceae</taxon>
        <taxon>Membranihabitans</taxon>
    </lineage>
</organism>
<accession>A0A953HPI3</accession>
<protein>
    <recommendedName>
        <fullName evidence="3">ABC transporter ATPase</fullName>
    </recommendedName>
</protein>
<dbReference type="RefSeq" id="WP_222579968.1">
    <property type="nucleotide sequence ID" value="NZ_JAHVHU010000008.1"/>
</dbReference>
<name>A0A953HPI3_9BACT</name>
<reference evidence="1" key="1">
    <citation type="submission" date="2021-06" db="EMBL/GenBank/DDBJ databases">
        <title>44 bacteria genomes isolated from Dapeng, Shenzhen.</title>
        <authorList>
            <person name="Zheng W."/>
            <person name="Yu S."/>
            <person name="Huang Y."/>
        </authorList>
    </citation>
    <scope>NUCLEOTIDE SEQUENCE</scope>
    <source>
        <strain evidence="1">DP5N28-2</strain>
    </source>
</reference>
<evidence type="ECO:0008006" key="3">
    <source>
        <dbReference type="Google" id="ProtNLM"/>
    </source>
</evidence>
<dbReference type="Proteomes" id="UP000753961">
    <property type="component" value="Unassembled WGS sequence"/>
</dbReference>
<sequence length="162" mass="19173">MEILQAKALTNQARVWIYQADRKLNDQEVACITRKLEKWQKEWNTHGRPLYSEAWVEDQLFLILAVDESQQPASGCSIDSSVHFIRQIGNRINVNFFDRMNFAYQDTQGQVHLTTDKEISRLYKKGLIHNDTLFYDTTITTKGKWKNQKLIPLKESWHQRFL</sequence>
<comment type="caution">
    <text evidence="1">The sequence shown here is derived from an EMBL/GenBank/DDBJ whole genome shotgun (WGS) entry which is preliminary data.</text>
</comment>
<keyword evidence="2" id="KW-1185">Reference proteome</keyword>
<evidence type="ECO:0000313" key="1">
    <source>
        <dbReference type="EMBL" id="MBY5958433.1"/>
    </source>
</evidence>
<dbReference type="AlphaFoldDB" id="A0A953HPI3"/>
<dbReference type="EMBL" id="JAHVHU010000008">
    <property type="protein sequence ID" value="MBY5958433.1"/>
    <property type="molecule type" value="Genomic_DNA"/>
</dbReference>
<evidence type="ECO:0000313" key="2">
    <source>
        <dbReference type="Proteomes" id="UP000753961"/>
    </source>
</evidence>